<proteinExistence type="predicted"/>
<dbReference type="AlphaFoldDB" id="A0A644UA66"/>
<evidence type="ECO:0000259" key="1">
    <source>
        <dbReference type="Pfam" id="PF07739"/>
    </source>
</evidence>
<accession>A0A644UA66</accession>
<name>A0A644UA66_9ZZZZ</name>
<sequence>MTEDGKKRYKKDTINRYGKKSFRKADKKLKKMSGPEWENYQANLNNIIQEIADSMDKNDYNSKKVQKLILKHFKLVGTLNPTNKESYIELANLYSEHDDLIVFFDNYNKGLANYLSKAMIYFATNNEN</sequence>
<evidence type="ECO:0000313" key="2">
    <source>
        <dbReference type="EMBL" id="MPL75702.1"/>
    </source>
</evidence>
<comment type="caution">
    <text evidence="2">The sequence shown here is derived from an EMBL/GenBank/DDBJ whole genome shotgun (WGS) entry which is preliminary data.</text>
</comment>
<reference evidence="2" key="1">
    <citation type="submission" date="2019-08" db="EMBL/GenBank/DDBJ databases">
        <authorList>
            <person name="Kucharzyk K."/>
            <person name="Murdoch R.W."/>
            <person name="Higgins S."/>
            <person name="Loffler F."/>
        </authorList>
    </citation>
    <scope>NUCLEOTIDE SEQUENCE</scope>
</reference>
<organism evidence="2">
    <name type="scientific">bioreactor metagenome</name>
    <dbReference type="NCBI Taxonomy" id="1076179"/>
    <lineage>
        <taxon>unclassified sequences</taxon>
        <taxon>metagenomes</taxon>
        <taxon>ecological metagenomes</taxon>
    </lineage>
</organism>
<feature type="domain" description="TipAS antibiotic-recognition" evidence="1">
    <location>
        <begin position="9"/>
        <end position="121"/>
    </location>
</feature>
<dbReference type="Gene3D" id="1.10.490.50">
    <property type="entry name" value="Antibiotic binding domain of TipA-like multidrug resistance regulators"/>
    <property type="match status" value="1"/>
</dbReference>
<dbReference type="SUPFAM" id="SSF89082">
    <property type="entry name" value="Antibiotic binding domain of TipA-like multidrug resistance regulators"/>
    <property type="match status" value="1"/>
</dbReference>
<dbReference type="Pfam" id="PF07739">
    <property type="entry name" value="TipAS"/>
    <property type="match status" value="1"/>
</dbReference>
<dbReference type="EMBL" id="VSSQ01000090">
    <property type="protein sequence ID" value="MPL75702.1"/>
    <property type="molecule type" value="Genomic_DNA"/>
</dbReference>
<protein>
    <recommendedName>
        <fullName evidence="1">TipAS antibiotic-recognition domain-containing protein</fullName>
    </recommendedName>
</protein>
<dbReference type="InterPro" id="IPR036244">
    <property type="entry name" value="TipA-like_antibiotic-bd"/>
</dbReference>
<dbReference type="InterPro" id="IPR012925">
    <property type="entry name" value="TipAS_dom"/>
</dbReference>
<gene>
    <name evidence="2" type="ORF">SDC9_21530</name>
</gene>